<comment type="caution">
    <text evidence="2">The sequence shown here is derived from an EMBL/GenBank/DDBJ whole genome shotgun (WGS) entry which is preliminary data.</text>
</comment>
<keyword evidence="5" id="KW-1185">Reference proteome</keyword>
<feature type="transmembrane region" description="Helical" evidence="1">
    <location>
        <begin position="12"/>
        <end position="31"/>
    </location>
</feature>
<keyword evidence="1" id="KW-0472">Membrane</keyword>
<protein>
    <submittedName>
        <fullName evidence="2">Uncharacterized protein</fullName>
    </submittedName>
</protein>
<evidence type="ECO:0000256" key="1">
    <source>
        <dbReference type="SAM" id="Phobius"/>
    </source>
</evidence>
<dbReference type="AlphaFoldDB" id="A0A6N7S5W1"/>
<gene>
    <name evidence="3" type="ORF">GKD88_06760</name>
    <name evidence="2" type="ORF">GKE08_06965</name>
</gene>
<keyword evidence="1" id="KW-0812">Transmembrane</keyword>
<organism evidence="2 4">
    <name type="scientific">Holdemania massiliensis</name>
    <dbReference type="NCBI Taxonomy" id="1468449"/>
    <lineage>
        <taxon>Bacteria</taxon>
        <taxon>Bacillati</taxon>
        <taxon>Bacillota</taxon>
        <taxon>Erysipelotrichia</taxon>
        <taxon>Erysipelotrichales</taxon>
        <taxon>Erysipelotrichaceae</taxon>
        <taxon>Holdemania</taxon>
    </lineage>
</organism>
<dbReference type="EMBL" id="WKPJ01000007">
    <property type="protein sequence ID" value="MSA89062.1"/>
    <property type="molecule type" value="Genomic_DNA"/>
</dbReference>
<reference evidence="4 5" key="1">
    <citation type="journal article" date="2019" name="Nat. Med.">
        <title>A library of human gut bacterial isolates paired with longitudinal multiomics data enables mechanistic microbiome research.</title>
        <authorList>
            <person name="Poyet M."/>
            <person name="Groussin M."/>
            <person name="Gibbons S.M."/>
            <person name="Avila-Pacheco J."/>
            <person name="Jiang X."/>
            <person name="Kearney S.M."/>
            <person name="Perrotta A.R."/>
            <person name="Berdy B."/>
            <person name="Zhao S."/>
            <person name="Lieberman T.D."/>
            <person name="Swanson P.K."/>
            <person name="Smith M."/>
            <person name="Roesemann S."/>
            <person name="Alexander J.E."/>
            <person name="Rich S.A."/>
            <person name="Livny J."/>
            <person name="Vlamakis H."/>
            <person name="Clish C."/>
            <person name="Bullock K."/>
            <person name="Deik A."/>
            <person name="Scott J."/>
            <person name="Pierce K.A."/>
            <person name="Xavier R.J."/>
            <person name="Alm E.J."/>
        </authorList>
    </citation>
    <scope>NUCLEOTIDE SEQUENCE [LARGE SCALE GENOMIC DNA]</scope>
    <source>
        <strain evidence="2 4">BIOML-A4</strain>
        <strain evidence="3 5">BIOML-A5</strain>
    </source>
</reference>
<evidence type="ECO:0000313" key="5">
    <source>
        <dbReference type="Proteomes" id="UP000480929"/>
    </source>
</evidence>
<dbReference type="OrthoDB" id="9994202at2"/>
<sequence length="179" mass="20967">MKKRMGSALFKTIPFLFFSLMLVFLLSWTFVPYLQENAARHDFTDYTILVKNDALKEAFPDSFMDLAWQPSEEERDWILAFLRKLKPVQTDDFNQSADLFVLTGRDPQGVILYHDAYLYRVCTAGKSYQGQPLLIIYKQSIDGQTLKLKESVYYRSEQDVDAWMDNLAMIRGQVVEYPY</sequence>
<evidence type="ECO:0000313" key="2">
    <source>
        <dbReference type="EMBL" id="MSA89062.1"/>
    </source>
</evidence>
<dbReference type="Proteomes" id="UP000433575">
    <property type="component" value="Unassembled WGS sequence"/>
</dbReference>
<proteinExistence type="predicted"/>
<dbReference type="Proteomes" id="UP000480929">
    <property type="component" value="Unassembled WGS sequence"/>
</dbReference>
<name>A0A6N7S5W1_9FIRM</name>
<dbReference type="RefSeq" id="WP_154238440.1">
    <property type="nucleotide sequence ID" value="NZ_CAUFAO010000009.1"/>
</dbReference>
<evidence type="ECO:0000313" key="4">
    <source>
        <dbReference type="Proteomes" id="UP000433575"/>
    </source>
</evidence>
<keyword evidence="1" id="KW-1133">Transmembrane helix</keyword>
<accession>A0A6N7S5W1</accession>
<evidence type="ECO:0000313" key="3">
    <source>
        <dbReference type="EMBL" id="MSC32816.1"/>
    </source>
</evidence>
<dbReference type="EMBL" id="WKPI01000008">
    <property type="protein sequence ID" value="MSC32816.1"/>
    <property type="molecule type" value="Genomic_DNA"/>
</dbReference>